<accession>A0A9X1Y768</accession>
<evidence type="ECO:0000313" key="3">
    <source>
        <dbReference type="Proteomes" id="UP001139516"/>
    </source>
</evidence>
<keyword evidence="3" id="KW-1185">Reference proteome</keyword>
<evidence type="ECO:0000259" key="1">
    <source>
        <dbReference type="Pfam" id="PF12697"/>
    </source>
</evidence>
<sequence>MTNRQTLLLLPGLLCDDALWASSRASLSDIADGLVADLTRDDTVAGMAGRALAMVPGRFALAALSMGGYVAFEILRRAPERVTRLALLDTAARPDTEEQARRRRGLMSLSRRGRFRGVTPHLLPQLVHPDRVEGPVGEAVIAMAGRVGRDAFLRQQAAILGRPDSRPDLPGIAVPTLVAAGRDDALTPPALAEEMASAIPGARLTLFAHCGHLPPMEQPEATAAALRDWLLAPTSPA</sequence>
<dbReference type="PRINTS" id="PR00111">
    <property type="entry name" value="ABHYDROLASE"/>
</dbReference>
<dbReference type="RefSeq" id="WP_248665472.1">
    <property type="nucleotide sequence ID" value="NZ_JALPRX010000009.1"/>
</dbReference>
<gene>
    <name evidence="2" type="ORF">M0638_02985</name>
</gene>
<dbReference type="AlphaFoldDB" id="A0A9X1Y768"/>
<comment type="caution">
    <text evidence="2">The sequence shown here is derived from an EMBL/GenBank/DDBJ whole genome shotgun (WGS) entry which is preliminary data.</text>
</comment>
<keyword evidence="2" id="KW-0378">Hydrolase</keyword>
<feature type="domain" description="AB hydrolase-1" evidence="1">
    <location>
        <begin position="25"/>
        <end position="225"/>
    </location>
</feature>
<proteinExistence type="predicted"/>
<dbReference type="Proteomes" id="UP001139516">
    <property type="component" value="Unassembled WGS sequence"/>
</dbReference>
<organism evidence="2 3">
    <name type="scientific">Roseomonas acroporae</name>
    <dbReference type="NCBI Taxonomy" id="2937791"/>
    <lineage>
        <taxon>Bacteria</taxon>
        <taxon>Pseudomonadati</taxon>
        <taxon>Pseudomonadota</taxon>
        <taxon>Alphaproteobacteria</taxon>
        <taxon>Acetobacterales</taxon>
        <taxon>Roseomonadaceae</taxon>
        <taxon>Roseomonas</taxon>
    </lineage>
</organism>
<dbReference type="InterPro" id="IPR000073">
    <property type="entry name" value="AB_hydrolase_1"/>
</dbReference>
<dbReference type="Gene3D" id="3.40.50.1820">
    <property type="entry name" value="alpha/beta hydrolase"/>
    <property type="match status" value="1"/>
</dbReference>
<protein>
    <submittedName>
        <fullName evidence="2">Alpha/beta fold hydrolase</fullName>
    </submittedName>
</protein>
<dbReference type="PANTHER" id="PTHR43433">
    <property type="entry name" value="HYDROLASE, ALPHA/BETA FOLD FAMILY PROTEIN"/>
    <property type="match status" value="1"/>
</dbReference>
<dbReference type="SUPFAM" id="SSF53474">
    <property type="entry name" value="alpha/beta-Hydrolases"/>
    <property type="match status" value="1"/>
</dbReference>
<name>A0A9X1Y768_9PROT</name>
<dbReference type="Pfam" id="PF12697">
    <property type="entry name" value="Abhydrolase_6"/>
    <property type="match status" value="1"/>
</dbReference>
<dbReference type="InterPro" id="IPR050471">
    <property type="entry name" value="AB_hydrolase"/>
</dbReference>
<dbReference type="InterPro" id="IPR029058">
    <property type="entry name" value="AB_hydrolase_fold"/>
</dbReference>
<dbReference type="PANTHER" id="PTHR43433:SF4">
    <property type="entry name" value="NON-HEME CHLOROPEROXIDASE-RELATED"/>
    <property type="match status" value="1"/>
</dbReference>
<evidence type="ECO:0000313" key="2">
    <source>
        <dbReference type="EMBL" id="MCK8783347.1"/>
    </source>
</evidence>
<dbReference type="GO" id="GO:0016787">
    <property type="term" value="F:hydrolase activity"/>
    <property type="evidence" value="ECO:0007669"/>
    <property type="project" value="UniProtKB-KW"/>
</dbReference>
<dbReference type="EMBL" id="JALPRX010000009">
    <property type="protein sequence ID" value="MCK8783347.1"/>
    <property type="molecule type" value="Genomic_DNA"/>
</dbReference>
<reference evidence="2" key="1">
    <citation type="submission" date="2022-04" db="EMBL/GenBank/DDBJ databases">
        <title>Roseomonas acroporae sp. nov., isolated from coral Acropora digitifera.</title>
        <authorList>
            <person name="Sun H."/>
        </authorList>
    </citation>
    <scope>NUCLEOTIDE SEQUENCE</scope>
    <source>
        <strain evidence="2">NAR14</strain>
    </source>
</reference>